<dbReference type="EMBL" id="OCND01000011">
    <property type="protein sequence ID" value="SOD56954.1"/>
    <property type="molecule type" value="Genomic_DNA"/>
</dbReference>
<proteinExistence type="predicted"/>
<dbReference type="Proteomes" id="UP000219374">
    <property type="component" value="Unassembled WGS sequence"/>
</dbReference>
<evidence type="ECO:0000313" key="1">
    <source>
        <dbReference type="EMBL" id="SOD56954.1"/>
    </source>
</evidence>
<dbReference type="PANTHER" id="PTHR21192:SF2">
    <property type="entry name" value="NADH DEHYDROGENASE [UBIQUINONE] 1 ALPHA SUBCOMPLEX ASSEMBLY FACTOR 3"/>
    <property type="match status" value="1"/>
</dbReference>
<keyword evidence="2" id="KW-1185">Reference proteome</keyword>
<sequence length="127" mass="13554">MQLNHERPDYVFALRSADGRSALVNERVLTASFILAPERLVENWAPTDVALLAPEHLEPLLAMQPEVILLGTGERQRFPAAAVVAACLSRGVGLEAMTNAAAARTFNVLAGEARKVVAGFLFDANGG</sequence>
<dbReference type="RefSeq" id="WP_097123362.1">
    <property type="nucleotide sequence ID" value="NZ_OCND01000011.1"/>
</dbReference>
<protein>
    <submittedName>
        <fullName evidence="1">Uncharacterized conserved protein, contains Mth938-like domain</fullName>
    </submittedName>
</protein>
<dbReference type="AlphaFoldDB" id="A0A286DE86"/>
<dbReference type="Pfam" id="PF04430">
    <property type="entry name" value="DUF498"/>
    <property type="match status" value="1"/>
</dbReference>
<reference evidence="1 2" key="1">
    <citation type="submission" date="2017-09" db="EMBL/GenBank/DDBJ databases">
        <authorList>
            <person name="Ehlers B."/>
            <person name="Leendertz F.H."/>
        </authorList>
    </citation>
    <scope>NUCLEOTIDE SEQUENCE [LARGE SCALE GENOMIC DNA]</scope>
    <source>
        <strain evidence="1 2">CGMCC 1.10978</strain>
    </source>
</reference>
<dbReference type="Gene3D" id="3.40.1230.10">
    <property type="entry name" value="MTH938-like"/>
    <property type="match status" value="1"/>
</dbReference>
<gene>
    <name evidence="1" type="ORF">SAMN06296416_11192</name>
</gene>
<evidence type="ECO:0000313" key="2">
    <source>
        <dbReference type="Proteomes" id="UP000219374"/>
    </source>
</evidence>
<dbReference type="InterPro" id="IPR007523">
    <property type="entry name" value="NDUFAF3/AAMDC"/>
</dbReference>
<dbReference type="InterPro" id="IPR036748">
    <property type="entry name" value="MTH938-like_sf"/>
</dbReference>
<accession>A0A286DE86</accession>
<dbReference type="CDD" id="cd05560">
    <property type="entry name" value="Xcc1710_like"/>
    <property type="match status" value="1"/>
</dbReference>
<dbReference type="PANTHER" id="PTHR21192">
    <property type="entry name" value="NUCLEAR PROTEIN E3-3"/>
    <property type="match status" value="1"/>
</dbReference>
<dbReference type="OrthoDB" id="9800373at2"/>
<dbReference type="SUPFAM" id="SSF64076">
    <property type="entry name" value="MTH938-like"/>
    <property type="match status" value="1"/>
</dbReference>
<name>A0A286DE86_9GAMM</name>
<organism evidence="1 2">
    <name type="scientific">Pseudoxanthomonas wuyuanensis</name>
    <dbReference type="NCBI Taxonomy" id="1073196"/>
    <lineage>
        <taxon>Bacteria</taxon>
        <taxon>Pseudomonadati</taxon>
        <taxon>Pseudomonadota</taxon>
        <taxon>Gammaproteobacteria</taxon>
        <taxon>Lysobacterales</taxon>
        <taxon>Lysobacteraceae</taxon>
        <taxon>Pseudoxanthomonas</taxon>
    </lineage>
</organism>